<dbReference type="GO" id="GO:0097250">
    <property type="term" value="P:mitochondrial respirasome assembly"/>
    <property type="evidence" value="ECO:0007669"/>
    <property type="project" value="InterPro"/>
</dbReference>
<feature type="transmembrane region" description="Helical" evidence="7">
    <location>
        <begin position="17"/>
        <end position="36"/>
    </location>
</feature>
<dbReference type="PANTHER" id="PTHR12906">
    <property type="entry name" value="PROTEIN C20ORF24 RAB5-INTERACTING PROTEIN"/>
    <property type="match status" value="1"/>
</dbReference>
<evidence type="ECO:0000256" key="5">
    <source>
        <dbReference type="ARBA" id="ARBA00022989"/>
    </source>
</evidence>
<dbReference type="Proteomes" id="UP000593567">
    <property type="component" value="Unassembled WGS sequence"/>
</dbReference>
<keyword evidence="3 7" id="KW-0812">Transmembrane</keyword>
<evidence type="ECO:0000256" key="2">
    <source>
        <dbReference type="ARBA" id="ARBA00009436"/>
    </source>
</evidence>
<dbReference type="InterPro" id="IPR010742">
    <property type="entry name" value="RCAF1"/>
</dbReference>
<reference evidence="8" key="1">
    <citation type="submission" date="2020-06" db="EMBL/GenBank/DDBJ databases">
        <title>Draft genome of Bugula neritina, a colonial animal packing powerful symbionts and potential medicines.</title>
        <authorList>
            <person name="Rayko M."/>
        </authorList>
    </citation>
    <scope>NUCLEOTIDE SEQUENCE [LARGE SCALE GENOMIC DNA]</scope>
    <source>
        <strain evidence="8">Kwan_BN1</strain>
    </source>
</reference>
<evidence type="ECO:0000256" key="7">
    <source>
        <dbReference type="SAM" id="Phobius"/>
    </source>
</evidence>
<evidence type="ECO:0000256" key="4">
    <source>
        <dbReference type="ARBA" id="ARBA00022824"/>
    </source>
</evidence>
<dbReference type="GO" id="GO:0005789">
    <property type="term" value="C:endoplasmic reticulum membrane"/>
    <property type="evidence" value="ECO:0007669"/>
    <property type="project" value="UniProtKB-SubCell"/>
</dbReference>
<name>A0A7J7K2H4_BUGNE</name>
<proteinExistence type="inferred from homology"/>
<gene>
    <name evidence="8" type="ORF">EB796_009231</name>
</gene>
<evidence type="ECO:0000256" key="1">
    <source>
        <dbReference type="ARBA" id="ARBA00004477"/>
    </source>
</evidence>
<dbReference type="EMBL" id="VXIV02001507">
    <property type="protein sequence ID" value="KAF6032417.1"/>
    <property type="molecule type" value="Genomic_DNA"/>
</dbReference>
<dbReference type="Pfam" id="PF07019">
    <property type="entry name" value="EMC6"/>
    <property type="match status" value="1"/>
</dbReference>
<dbReference type="InterPro" id="IPR029008">
    <property type="entry name" value="EMC6-like"/>
</dbReference>
<evidence type="ECO:0000256" key="3">
    <source>
        <dbReference type="ARBA" id="ARBA00022692"/>
    </source>
</evidence>
<comment type="subcellular location">
    <subcellularLocation>
        <location evidence="1">Endoplasmic reticulum membrane</location>
        <topology evidence="1">Multi-pass membrane protein</topology>
    </subcellularLocation>
</comment>
<feature type="transmembrane region" description="Helical" evidence="7">
    <location>
        <begin position="80"/>
        <end position="98"/>
    </location>
</feature>
<dbReference type="AlphaFoldDB" id="A0A7J7K2H4"/>
<comment type="caution">
    <text evidence="8">The sequence shown here is derived from an EMBL/GenBank/DDBJ whole genome shotgun (WGS) entry which is preliminary data.</text>
</comment>
<comment type="similarity">
    <text evidence="2">Belongs to the EMC6 family.</text>
</comment>
<organism evidence="8 9">
    <name type="scientific">Bugula neritina</name>
    <name type="common">Brown bryozoan</name>
    <name type="synonym">Sertularia neritina</name>
    <dbReference type="NCBI Taxonomy" id="10212"/>
    <lineage>
        <taxon>Eukaryota</taxon>
        <taxon>Metazoa</taxon>
        <taxon>Spiralia</taxon>
        <taxon>Lophotrochozoa</taxon>
        <taxon>Bryozoa</taxon>
        <taxon>Gymnolaemata</taxon>
        <taxon>Cheilostomatida</taxon>
        <taxon>Flustrina</taxon>
        <taxon>Buguloidea</taxon>
        <taxon>Bugulidae</taxon>
        <taxon>Bugula</taxon>
    </lineage>
</organism>
<evidence type="ECO:0000313" key="9">
    <source>
        <dbReference type="Proteomes" id="UP000593567"/>
    </source>
</evidence>
<keyword evidence="5 7" id="KW-1133">Transmembrane helix</keyword>
<dbReference type="PANTHER" id="PTHR12906:SF0">
    <property type="entry name" value="GEL COMPLEX SUBUNIT OPTI"/>
    <property type="match status" value="1"/>
</dbReference>
<dbReference type="GO" id="GO:0005739">
    <property type="term" value="C:mitochondrion"/>
    <property type="evidence" value="ECO:0007669"/>
    <property type="project" value="GOC"/>
</dbReference>
<dbReference type="OrthoDB" id="286395at2759"/>
<keyword evidence="9" id="KW-1185">Reference proteome</keyword>
<evidence type="ECO:0000313" key="8">
    <source>
        <dbReference type="EMBL" id="KAF6032417.1"/>
    </source>
</evidence>
<keyword evidence="6 7" id="KW-0472">Membrane</keyword>
<sequence>MLTAEFTWKDKDEFLDAVYWLRQIISLIMGILWGYLLLQGFIGLFTFLLTNCFVVYLYTTSYQNVDDEEYGGMTEILKEGMMSSFATFLVSWIIVYSAKMENIDPTL</sequence>
<accession>A0A7J7K2H4</accession>
<protein>
    <submittedName>
        <fullName evidence="8">C20orf24</fullName>
    </submittedName>
</protein>
<keyword evidence="4" id="KW-0256">Endoplasmic reticulum</keyword>
<evidence type="ECO:0000256" key="6">
    <source>
        <dbReference type="ARBA" id="ARBA00023136"/>
    </source>
</evidence>
<feature type="transmembrane region" description="Helical" evidence="7">
    <location>
        <begin position="41"/>
        <end position="60"/>
    </location>
</feature>